<evidence type="ECO:0000313" key="3">
    <source>
        <dbReference type="Proteomes" id="UP001596201"/>
    </source>
</evidence>
<feature type="transmembrane region" description="Helical" evidence="1">
    <location>
        <begin position="147"/>
        <end position="168"/>
    </location>
</feature>
<name>A0ABD5RAQ2_9EURY</name>
<dbReference type="EMBL" id="JBHSKX010000001">
    <property type="protein sequence ID" value="MFC5366777.1"/>
    <property type="molecule type" value="Genomic_DNA"/>
</dbReference>
<feature type="transmembrane region" description="Helical" evidence="1">
    <location>
        <begin position="214"/>
        <end position="232"/>
    </location>
</feature>
<dbReference type="AlphaFoldDB" id="A0ABD5RAQ2"/>
<organism evidence="2 3">
    <name type="scientific">Salinirubrum litoreum</name>
    <dbReference type="NCBI Taxonomy" id="1126234"/>
    <lineage>
        <taxon>Archaea</taxon>
        <taxon>Methanobacteriati</taxon>
        <taxon>Methanobacteriota</taxon>
        <taxon>Stenosarchaea group</taxon>
        <taxon>Halobacteria</taxon>
        <taxon>Halobacteriales</taxon>
        <taxon>Haloferacaceae</taxon>
        <taxon>Salinirubrum</taxon>
    </lineage>
</organism>
<evidence type="ECO:0008006" key="4">
    <source>
        <dbReference type="Google" id="ProtNLM"/>
    </source>
</evidence>
<dbReference type="Proteomes" id="UP001596201">
    <property type="component" value="Unassembled WGS sequence"/>
</dbReference>
<gene>
    <name evidence="2" type="ORF">ACFPJ5_07470</name>
</gene>
<feature type="transmembrane region" description="Helical" evidence="1">
    <location>
        <begin position="412"/>
        <end position="435"/>
    </location>
</feature>
<feature type="transmembrane region" description="Helical" evidence="1">
    <location>
        <begin position="180"/>
        <end position="202"/>
    </location>
</feature>
<keyword evidence="1" id="KW-0812">Transmembrane</keyword>
<feature type="transmembrane region" description="Helical" evidence="1">
    <location>
        <begin position="351"/>
        <end position="373"/>
    </location>
</feature>
<sequence length="476" mass="50537">MIGLRALFVTMVREEWRFHSELFGGRRFAGFPVFVTLLAAGAVQLLQFTGTSLSGVVAGLHALVFAFGLHTGTIGLLGRDSVRDLLGEVSLLLFADRTLPLSRTRLLAVFVVKDVAYYAVLFLLPLALAFVPSVVAGRVPATRVPLLWLTTTLTFSLGVVVTLAVVALRTRGRRGTLGLLVGATAVGGGVALGVDLVAWTPYTLLRDGVGIGPLFRATTPTVLFGLLGLFAYDTRFERPARTTDDRFSAWRARLRDDDGLLTRTLLDVARSSGGLVKVPFSAGIILAVAVVLVEFAGVVTGRTPATGVSLGALLGLSGFTTYNWLTGFDGPRSYLAFPVSIADVLRAKFRAFLLLGPPVALGFYLVAVAWFGAPLLDAIAGAVLCLGLQSYLFGTTVYLTGLQPDEFLFDTVLFAGFTLAVAVVLVPLLVVGFVVPPSGSVLVGLTVASLVIGLVGVSLARRAESRWTRIYRDGDF</sequence>
<dbReference type="RefSeq" id="WP_227227888.1">
    <property type="nucleotide sequence ID" value="NZ_JAJCVJ010000001.1"/>
</dbReference>
<feature type="transmembrane region" description="Helical" evidence="1">
    <location>
        <begin position="305"/>
        <end position="325"/>
    </location>
</feature>
<proteinExistence type="predicted"/>
<accession>A0ABD5RAQ2</accession>
<feature type="transmembrane region" description="Helical" evidence="1">
    <location>
        <begin position="53"/>
        <end position="77"/>
    </location>
</feature>
<evidence type="ECO:0000313" key="2">
    <source>
        <dbReference type="EMBL" id="MFC5366777.1"/>
    </source>
</evidence>
<feature type="transmembrane region" description="Helical" evidence="1">
    <location>
        <begin position="379"/>
        <end position="400"/>
    </location>
</feature>
<protein>
    <recommendedName>
        <fullName evidence="4">ABC-2 type transport system permease protein</fullName>
    </recommendedName>
</protein>
<keyword evidence="1" id="KW-0472">Membrane</keyword>
<evidence type="ECO:0000256" key="1">
    <source>
        <dbReference type="SAM" id="Phobius"/>
    </source>
</evidence>
<keyword evidence="1" id="KW-1133">Transmembrane helix</keyword>
<reference evidence="2 3" key="1">
    <citation type="journal article" date="2019" name="Int. J. Syst. Evol. Microbiol.">
        <title>The Global Catalogue of Microorganisms (GCM) 10K type strain sequencing project: providing services to taxonomists for standard genome sequencing and annotation.</title>
        <authorList>
            <consortium name="The Broad Institute Genomics Platform"/>
            <consortium name="The Broad Institute Genome Sequencing Center for Infectious Disease"/>
            <person name="Wu L."/>
            <person name="Ma J."/>
        </authorList>
    </citation>
    <scope>NUCLEOTIDE SEQUENCE [LARGE SCALE GENOMIC DNA]</scope>
    <source>
        <strain evidence="2 3">CGMCC 1.12237</strain>
    </source>
</reference>
<keyword evidence="3" id="KW-1185">Reference proteome</keyword>
<feature type="transmembrane region" description="Helical" evidence="1">
    <location>
        <begin position="28"/>
        <end position="47"/>
    </location>
</feature>
<feature type="transmembrane region" description="Helical" evidence="1">
    <location>
        <begin position="280"/>
        <end position="299"/>
    </location>
</feature>
<feature type="transmembrane region" description="Helical" evidence="1">
    <location>
        <begin position="441"/>
        <end position="460"/>
    </location>
</feature>
<comment type="caution">
    <text evidence="2">The sequence shown here is derived from an EMBL/GenBank/DDBJ whole genome shotgun (WGS) entry which is preliminary data.</text>
</comment>
<feature type="transmembrane region" description="Helical" evidence="1">
    <location>
        <begin position="115"/>
        <end position="135"/>
    </location>
</feature>